<accession>A0ABR8TYX1</accession>
<keyword evidence="2" id="KW-1185">Reference proteome</keyword>
<gene>
    <name evidence="1" type="ORF">H9641_09605</name>
</gene>
<sequence>MVVVSADLLAALPPTFRYSQARECLNERQFRKLIDEGEIIAIARGLYRKRGLAGDDDLIDLASRSPDATLCLRSALARHDLIDDIPAEIDIAIPRGAWTPHTEAPVRWRHFDTKTFPIGRGLLDIGDESTIGLYSAERSIIDAFRMRNIEGPELANESLKRWLRSGGRPSELLRVARDFPRTLTPLRQTMEILL</sequence>
<dbReference type="EMBL" id="JACSQF010000008">
    <property type="protein sequence ID" value="MBD7980967.1"/>
    <property type="molecule type" value="Genomic_DNA"/>
</dbReference>
<evidence type="ECO:0000313" key="2">
    <source>
        <dbReference type="Proteomes" id="UP000655570"/>
    </source>
</evidence>
<reference evidence="1 2" key="1">
    <citation type="submission" date="2020-08" db="EMBL/GenBank/DDBJ databases">
        <title>A Genomic Blueprint of the Chicken Gut Microbiome.</title>
        <authorList>
            <person name="Gilroy R."/>
            <person name="Ravi A."/>
            <person name="Getino M."/>
            <person name="Pursley I."/>
            <person name="Horton D.L."/>
            <person name="Alikhan N.-F."/>
            <person name="Baker D."/>
            <person name="Gharbi K."/>
            <person name="Hall N."/>
            <person name="Watson M."/>
            <person name="Adriaenssens E.M."/>
            <person name="Foster-Nyarko E."/>
            <person name="Jarju S."/>
            <person name="Secka A."/>
            <person name="Antonio M."/>
            <person name="Oren A."/>
            <person name="Chaudhuri R."/>
            <person name="La Ragione R.M."/>
            <person name="Hildebrand F."/>
            <person name="Pallen M.J."/>
        </authorList>
    </citation>
    <scope>NUCLEOTIDE SEQUENCE [LARGE SCALE GENOMIC DNA]</scope>
    <source>
        <strain evidence="1 2">Sa2CUA9</strain>
    </source>
</reference>
<protein>
    <submittedName>
        <fullName evidence="1">Type IV toxin-antitoxin system AbiEi family antitoxin domain-containing protein</fullName>
    </submittedName>
</protein>
<name>A0ABR8TYX1_9CELL</name>
<organism evidence="1 2">
    <name type="scientific">Oerskovia merdavium</name>
    <dbReference type="NCBI Taxonomy" id="2762227"/>
    <lineage>
        <taxon>Bacteria</taxon>
        <taxon>Bacillati</taxon>
        <taxon>Actinomycetota</taxon>
        <taxon>Actinomycetes</taxon>
        <taxon>Micrococcales</taxon>
        <taxon>Cellulomonadaceae</taxon>
        <taxon>Oerskovia</taxon>
    </lineage>
</organism>
<comment type="caution">
    <text evidence="1">The sequence shown here is derived from an EMBL/GenBank/DDBJ whole genome shotgun (WGS) entry which is preliminary data.</text>
</comment>
<proteinExistence type="predicted"/>
<dbReference type="Proteomes" id="UP000655570">
    <property type="component" value="Unassembled WGS sequence"/>
</dbReference>
<evidence type="ECO:0000313" key="1">
    <source>
        <dbReference type="EMBL" id="MBD7980967.1"/>
    </source>
</evidence>